<sequence length="1184" mass="130515">MESSHWLRLSQGAPPPEAPPPTAPSLCSKRRLAGVLACRRCAAGWGWRSASPPPPFPGFSAESPSPPSLPHAAPLPLVPCRPRPGPLVKSAAAFGPAGAVSIRSPAYVGEKMAASPQPSPWEPLVAMLVSGPLLRLLLLAQTALFLLPAAATAAARTGLCPAPCSCPLPLLDCSWRKLLPALGWRALSGPLPPGATGLDLSHNRLSNWNISLDSEVLQEVKMNYNELTEIPYFGESTSNITLLSLVHNVIPEVSAEQLQFYLSLETLDLSSNIISEIKTSSFPRMQLKYLNLSNNRIATLEAGCFDNLSSSLVVVKLNRNRISMIPPKIFKLPHLQFLELKRNRIKTVESLTFQGLDSLKSLKMQRNGISRLMDGAFFGLVNMEELELEHNNLIEVNKGWLYGLRTLQQLYVSQNAIDRISPDAWEFCQQLSELDLSYNHLTRLDETAFAGLSLLEKLNLGDNRVTHIADGVFKDLSNLRTLDLRNNEISWAIEDASEAFVGLNKLTKLILQGNHIKSVTKKAFIGLEALEHLDLNNNAIMSIQENAFAQTHLKELMLNTSSLLCDCQLRWLLQWLVDNHLEQAVNVSCAHPEWLAGQSILNVDPKDFVCDDFPKPQIRTHPETTIALKGVNVTLTCTAVSSSDSPMSTAWRKDSEILYDADIENFARYRQQGGEALEYTTVLHLFNVNFTDEGKYQCIVTNHFGSNYSHKARLTVNELPSFLKTPMDLTIRTGAMARLECAAEGHPAPQISWQKDGGTDFPAARERRMHVMPEDDVFFIANVKIEDMGIYSCMAQNIAGGLSANATLTVLETPSFIRPLEDRTVTRGETAVLQCIAGGSPAPRLNWTKDDGPLMVTERHFFAAANQLLIIVDAGLEDAGKYTCIMSNTLGTERGHIYLNVISSSNCDSAQSSVGHEDDGWTTVGIVIIVVVCCVVGTSLIWVIVIYHMRRKSEDYSITNTEELNLPADIPSYLSSQGTLSEPQEGYSNSEAGSHQQLMPPGNGFMHKGPEGGSSSRVICSDCYDNANIYSRTREYCPYTYITEEDGLDQTLSSLMVQMPQEACLAHPSPEAVAVDTLTSSGDRDMSVYLTNHDRINEKALVSSTQMSNETSQRPLWGINKELGLPQSHFSQQPVLESPRLLQNENLTESDEDHSASPRPCHRLQGHSFDFSRTQNIQDGSEAT</sequence>
<dbReference type="InterPro" id="IPR013783">
    <property type="entry name" value="Ig-like_fold"/>
</dbReference>
<dbReference type="PANTHER" id="PTHR45842:SF23">
    <property type="entry name" value="LEUCINE-RICH REPEATS AND IMMUNOGLOBULIN-LIKE DOMAINS PROTEIN 2-RELATED"/>
    <property type="match status" value="1"/>
</dbReference>
<organism evidence="19 20">
    <name type="scientific">Sarcophilus harrisii</name>
    <name type="common">Tasmanian devil</name>
    <name type="synonym">Sarcophilus laniarius</name>
    <dbReference type="NCBI Taxonomy" id="9305"/>
    <lineage>
        <taxon>Eukaryota</taxon>
        <taxon>Metazoa</taxon>
        <taxon>Chordata</taxon>
        <taxon>Craniata</taxon>
        <taxon>Vertebrata</taxon>
        <taxon>Euteleostomi</taxon>
        <taxon>Mammalia</taxon>
        <taxon>Metatheria</taxon>
        <taxon>Dasyuromorphia</taxon>
        <taxon>Dasyuridae</taxon>
        <taxon>Sarcophilus</taxon>
    </lineage>
</organism>
<dbReference type="InParanoid" id="G3W0X8"/>
<reference evidence="19" key="2">
    <citation type="submission" date="2025-08" db="UniProtKB">
        <authorList>
            <consortium name="Ensembl"/>
        </authorList>
    </citation>
    <scope>IDENTIFICATION</scope>
</reference>
<feature type="domain" description="Ig-like" evidence="18">
    <location>
        <begin position="814"/>
        <end position="903"/>
    </location>
</feature>
<keyword evidence="8" id="KW-0732">Signal</keyword>
<dbReference type="CDD" id="cd05763">
    <property type="entry name" value="IgI_LRIG1-like"/>
    <property type="match status" value="1"/>
</dbReference>
<keyword evidence="3" id="KW-1003">Cell membrane</keyword>
<dbReference type="SUPFAM" id="SSF52058">
    <property type="entry name" value="L domain-like"/>
    <property type="match status" value="1"/>
</dbReference>
<feature type="transmembrane region" description="Helical" evidence="17">
    <location>
        <begin position="921"/>
        <end position="947"/>
    </location>
</feature>
<dbReference type="InterPro" id="IPR001611">
    <property type="entry name" value="Leu-rich_rpt"/>
</dbReference>
<dbReference type="GO" id="GO:0060384">
    <property type="term" value="P:innervation"/>
    <property type="evidence" value="ECO:0007669"/>
    <property type="project" value="Ensembl"/>
</dbReference>
<dbReference type="FunFam" id="3.80.10.10:FF:001280">
    <property type="entry name" value="Leucine rich repeats and immunoglobulin like domains 2"/>
    <property type="match status" value="1"/>
</dbReference>
<evidence type="ECO:0000256" key="5">
    <source>
        <dbReference type="ARBA" id="ARBA00022553"/>
    </source>
</evidence>
<dbReference type="InterPro" id="IPR050467">
    <property type="entry name" value="LRFN"/>
</dbReference>
<keyword evidence="20" id="KW-1185">Reference proteome</keyword>
<feature type="domain" description="Ig-like" evidence="18">
    <location>
        <begin position="720"/>
        <end position="809"/>
    </location>
</feature>
<dbReference type="InterPro" id="IPR003598">
    <property type="entry name" value="Ig_sub2"/>
</dbReference>
<dbReference type="GO" id="GO:0010640">
    <property type="term" value="P:regulation of platelet-derived growth factor receptor signaling pathway"/>
    <property type="evidence" value="ECO:0007669"/>
    <property type="project" value="Ensembl"/>
</dbReference>
<evidence type="ECO:0000256" key="16">
    <source>
        <dbReference type="SAM" id="MobiDB-lite"/>
    </source>
</evidence>
<keyword evidence="4" id="KW-0963">Cytoplasm</keyword>
<feature type="region of interest" description="Disordered" evidence="16">
    <location>
        <begin position="975"/>
        <end position="995"/>
    </location>
</feature>
<evidence type="ECO:0000256" key="15">
    <source>
        <dbReference type="ARBA" id="ARBA00067278"/>
    </source>
</evidence>
<dbReference type="GO" id="GO:0097708">
    <property type="term" value="C:intracellular vesicle"/>
    <property type="evidence" value="ECO:0007669"/>
    <property type="project" value="Ensembl"/>
</dbReference>
<evidence type="ECO:0000256" key="9">
    <source>
        <dbReference type="ARBA" id="ARBA00022737"/>
    </source>
</evidence>
<evidence type="ECO:0000256" key="6">
    <source>
        <dbReference type="ARBA" id="ARBA00022614"/>
    </source>
</evidence>
<dbReference type="Pfam" id="PF13855">
    <property type="entry name" value="LRR_8"/>
    <property type="match status" value="4"/>
</dbReference>
<dbReference type="InterPro" id="IPR003599">
    <property type="entry name" value="Ig_sub"/>
</dbReference>
<dbReference type="FunFam" id="3.80.10.10:FF:002527">
    <property type="entry name" value="Leucine rich repeats and immunoglobulin like domains 2"/>
    <property type="match status" value="1"/>
</dbReference>
<dbReference type="SMART" id="SM00365">
    <property type="entry name" value="LRR_SD22"/>
    <property type="match status" value="8"/>
</dbReference>
<evidence type="ECO:0000256" key="11">
    <source>
        <dbReference type="ARBA" id="ARBA00023136"/>
    </source>
</evidence>
<feature type="compositionally biased region" description="Polar residues" evidence="16">
    <location>
        <begin position="1171"/>
        <end position="1184"/>
    </location>
</feature>
<dbReference type="GO" id="GO:0005737">
    <property type="term" value="C:cytoplasm"/>
    <property type="evidence" value="ECO:0007669"/>
    <property type="project" value="UniProtKB-SubCell"/>
</dbReference>
<accession>G3W0X8</accession>
<protein>
    <recommendedName>
        <fullName evidence="15">Leucine-rich repeats and immunoglobulin-like domains protein 2</fullName>
    </recommendedName>
</protein>
<evidence type="ECO:0000256" key="14">
    <source>
        <dbReference type="ARBA" id="ARBA00023319"/>
    </source>
</evidence>
<dbReference type="GO" id="GO:2000010">
    <property type="term" value="P:positive regulation of protein localization to cell surface"/>
    <property type="evidence" value="ECO:0007669"/>
    <property type="project" value="Ensembl"/>
</dbReference>
<dbReference type="InterPro" id="IPR013098">
    <property type="entry name" value="Ig_I-set"/>
</dbReference>
<dbReference type="FunFam" id="2.60.40.10:FF:000224">
    <property type="entry name" value="Leucine rich repeats and immunoglobulin like domains 3"/>
    <property type="match status" value="1"/>
</dbReference>
<feature type="domain" description="Ig-like" evidence="18">
    <location>
        <begin position="616"/>
        <end position="715"/>
    </location>
</feature>
<evidence type="ECO:0000256" key="12">
    <source>
        <dbReference type="ARBA" id="ARBA00023157"/>
    </source>
</evidence>
<reference evidence="19 20" key="1">
    <citation type="journal article" date="2011" name="Proc. Natl. Acad. Sci. U.S.A.">
        <title>Genetic diversity and population structure of the endangered marsupial Sarcophilus harrisii (Tasmanian devil).</title>
        <authorList>
            <person name="Miller W."/>
            <person name="Hayes V.M."/>
            <person name="Ratan A."/>
            <person name="Petersen D.C."/>
            <person name="Wittekindt N.E."/>
            <person name="Miller J."/>
            <person name="Walenz B."/>
            <person name="Knight J."/>
            <person name="Qi J."/>
            <person name="Zhao F."/>
            <person name="Wang Q."/>
            <person name="Bedoya-Reina O.C."/>
            <person name="Katiyar N."/>
            <person name="Tomsho L.P."/>
            <person name="Kasson L.M."/>
            <person name="Hardie R.A."/>
            <person name="Woodbridge P."/>
            <person name="Tindall E.A."/>
            <person name="Bertelsen M.F."/>
            <person name="Dixon D."/>
            <person name="Pyecroft S."/>
            <person name="Helgen K.M."/>
            <person name="Lesk A.M."/>
            <person name="Pringle T.H."/>
            <person name="Patterson N."/>
            <person name="Zhang Y."/>
            <person name="Kreiss A."/>
            <person name="Woods G.M."/>
            <person name="Jones M.E."/>
            <person name="Schuster S.C."/>
        </authorList>
    </citation>
    <scope>NUCLEOTIDE SEQUENCE [LARGE SCALE GENOMIC DNA]</scope>
</reference>
<gene>
    <name evidence="19" type="primary">LRIG2</name>
</gene>
<feature type="region of interest" description="Disordered" evidence="16">
    <location>
        <begin position="1"/>
        <end position="25"/>
    </location>
</feature>
<dbReference type="Gene3D" id="3.80.10.10">
    <property type="entry name" value="Ribonuclease Inhibitor"/>
    <property type="match status" value="2"/>
</dbReference>
<feature type="compositionally biased region" description="Pro residues" evidence="16">
    <location>
        <begin position="13"/>
        <end position="23"/>
    </location>
</feature>
<dbReference type="GO" id="GO:0048681">
    <property type="term" value="P:negative regulation of axon regeneration"/>
    <property type="evidence" value="ECO:0007669"/>
    <property type="project" value="Ensembl"/>
</dbReference>
<keyword evidence="9" id="KW-0677">Repeat</keyword>
<name>G3W0X8_SARHA</name>
<keyword evidence="5" id="KW-0597">Phosphoprotein</keyword>
<evidence type="ECO:0000256" key="8">
    <source>
        <dbReference type="ARBA" id="ARBA00022729"/>
    </source>
</evidence>
<dbReference type="STRING" id="9305.ENSSHAP00000009083"/>
<dbReference type="GO" id="GO:0034394">
    <property type="term" value="P:protein localization to cell surface"/>
    <property type="evidence" value="ECO:0007669"/>
    <property type="project" value="Ensembl"/>
</dbReference>
<dbReference type="PROSITE" id="PS50835">
    <property type="entry name" value="IG_LIKE"/>
    <property type="match status" value="3"/>
</dbReference>
<evidence type="ECO:0000256" key="4">
    <source>
        <dbReference type="ARBA" id="ARBA00022490"/>
    </source>
</evidence>
<dbReference type="InterPro" id="IPR036179">
    <property type="entry name" value="Ig-like_dom_sf"/>
</dbReference>
<dbReference type="FunFam" id="3.80.10.10:FF:000023">
    <property type="entry name" value="Leucine rich repeats and immunoglobulin like domains 3"/>
    <property type="match status" value="1"/>
</dbReference>
<dbReference type="GO" id="GO:0006509">
    <property type="term" value="P:membrane protein ectodomain proteolysis"/>
    <property type="evidence" value="ECO:0007669"/>
    <property type="project" value="Ensembl"/>
</dbReference>
<dbReference type="PROSITE" id="PS51450">
    <property type="entry name" value="LRR"/>
    <property type="match status" value="5"/>
</dbReference>
<keyword evidence="6" id="KW-0433">Leucine-rich repeat</keyword>
<proteinExistence type="predicted"/>
<dbReference type="GO" id="GO:0005886">
    <property type="term" value="C:plasma membrane"/>
    <property type="evidence" value="ECO:0007669"/>
    <property type="project" value="UniProtKB-SubCell"/>
</dbReference>
<evidence type="ECO:0000259" key="18">
    <source>
        <dbReference type="PROSITE" id="PS50835"/>
    </source>
</evidence>
<evidence type="ECO:0000256" key="10">
    <source>
        <dbReference type="ARBA" id="ARBA00022989"/>
    </source>
</evidence>
<evidence type="ECO:0000313" key="20">
    <source>
        <dbReference type="Proteomes" id="UP000007648"/>
    </source>
</evidence>
<feature type="region of interest" description="Disordered" evidence="16">
    <location>
        <begin position="1146"/>
        <end position="1184"/>
    </location>
</feature>
<dbReference type="GO" id="GO:0051045">
    <property type="term" value="P:negative regulation of membrane protein ectodomain proteolysis"/>
    <property type="evidence" value="ECO:0007669"/>
    <property type="project" value="Ensembl"/>
</dbReference>
<dbReference type="Pfam" id="PF07679">
    <property type="entry name" value="I-set"/>
    <property type="match status" value="2"/>
</dbReference>
<evidence type="ECO:0000256" key="17">
    <source>
        <dbReference type="SAM" id="Phobius"/>
    </source>
</evidence>
<dbReference type="FunCoup" id="G3W0X8">
    <property type="interactions" value="637"/>
</dbReference>
<reference evidence="19" key="3">
    <citation type="submission" date="2025-09" db="UniProtKB">
        <authorList>
            <consortium name="Ensembl"/>
        </authorList>
    </citation>
    <scope>IDENTIFICATION</scope>
</reference>
<dbReference type="InterPro" id="IPR007110">
    <property type="entry name" value="Ig-like_dom"/>
</dbReference>
<keyword evidence="11 17" id="KW-0472">Membrane</keyword>
<keyword evidence="13" id="KW-0325">Glycoprotein</keyword>
<dbReference type="FunFam" id="2.60.40.10:FF:000150">
    <property type="entry name" value="Leucine rich repeats and immunoglobulin like domains 3"/>
    <property type="match status" value="1"/>
</dbReference>
<dbReference type="Gene3D" id="2.60.40.10">
    <property type="entry name" value="Immunoglobulins"/>
    <property type="match status" value="3"/>
</dbReference>
<dbReference type="SMART" id="SM00369">
    <property type="entry name" value="LRR_TYP"/>
    <property type="match status" value="11"/>
</dbReference>
<dbReference type="Ensembl" id="ENSSHAT00000009159.2">
    <property type="protein sequence ID" value="ENSSHAP00000009083.2"/>
    <property type="gene ID" value="ENSSHAG00000007869.2"/>
</dbReference>
<dbReference type="SMART" id="SM00082">
    <property type="entry name" value="LRRCT"/>
    <property type="match status" value="1"/>
</dbReference>
<dbReference type="GeneTree" id="ENSGT00940000158791"/>
<keyword evidence="12" id="KW-1015">Disulfide bond</keyword>
<dbReference type="HOGENOM" id="CLU_000288_18_24_1"/>
<dbReference type="AlphaFoldDB" id="G3W0X8"/>
<dbReference type="GO" id="GO:2001222">
    <property type="term" value="P:regulation of neuron migration"/>
    <property type="evidence" value="ECO:0007669"/>
    <property type="project" value="Ensembl"/>
</dbReference>
<evidence type="ECO:0000256" key="2">
    <source>
        <dbReference type="ARBA" id="ARBA00004496"/>
    </source>
</evidence>
<evidence type="ECO:0000313" key="19">
    <source>
        <dbReference type="Ensembl" id="ENSSHAP00000009083.2"/>
    </source>
</evidence>
<dbReference type="SUPFAM" id="SSF48726">
    <property type="entry name" value="Immunoglobulin"/>
    <property type="match status" value="3"/>
</dbReference>
<dbReference type="InterPro" id="IPR003591">
    <property type="entry name" value="Leu-rich_rpt_typical-subtyp"/>
</dbReference>
<comment type="subcellular location">
    <subcellularLocation>
        <location evidence="1">Cell membrane</location>
        <topology evidence="1">Single-pass type I membrane protein</topology>
    </subcellularLocation>
    <subcellularLocation>
        <location evidence="2">Cytoplasm</location>
    </subcellularLocation>
</comment>
<dbReference type="InterPro" id="IPR032675">
    <property type="entry name" value="LRR_dom_sf"/>
</dbReference>
<dbReference type="PANTHER" id="PTHR45842">
    <property type="entry name" value="SYNAPTIC ADHESION-LIKE MOLECULE SALM"/>
    <property type="match status" value="1"/>
</dbReference>
<keyword evidence="10 17" id="KW-1133">Transmembrane helix</keyword>
<dbReference type="GO" id="GO:0005102">
    <property type="term" value="F:signaling receptor binding"/>
    <property type="evidence" value="ECO:0007669"/>
    <property type="project" value="Ensembl"/>
</dbReference>
<dbReference type="GO" id="GO:0007605">
    <property type="term" value="P:sensory perception of sound"/>
    <property type="evidence" value="ECO:0007669"/>
    <property type="project" value="Ensembl"/>
</dbReference>
<dbReference type="FunFam" id="2.60.40.10:FF:000161">
    <property type="entry name" value="Leucine rich repeats and immunoglobulin like domains 2"/>
    <property type="match status" value="1"/>
</dbReference>
<evidence type="ECO:0000256" key="7">
    <source>
        <dbReference type="ARBA" id="ARBA00022692"/>
    </source>
</evidence>
<dbReference type="Pfam" id="PF01463">
    <property type="entry name" value="LRRCT"/>
    <property type="match status" value="1"/>
</dbReference>
<evidence type="ECO:0000256" key="1">
    <source>
        <dbReference type="ARBA" id="ARBA00004251"/>
    </source>
</evidence>
<dbReference type="GO" id="GO:0030426">
    <property type="term" value="C:growth cone"/>
    <property type="evidence" value="ECO:0007669"/>
    <property type="project" value="Ensembl"/>
</dbReference>
<dbReference type="Pfam" id="PF13927">
    <property type="entry name" value="Ig_3"/>
    <property type="match status" value="1"/>
</dbReference>
<evidence type="ECO:0000256" key="13">
    <source>
        <dbReference type="ARBA" id="ARBA00023180"/>
    </source>
</evidence>
<dbReference type="SMART" id="SM00409">
    <property type="entry name" value="IG"/>
    <property type="match status" value="3"/>
</dbReference>
<keyword evidence="7 17" id="KW-0812">Transmembrane</keyword>
<evidence type="ECO:0000256" key="3">
    <source>
        <dbReference type="ARBA" id="ARBA00022475"/>
    </source>
</evidence>
<dbReference type="Proteomes" id="UP000007648">
    <property type="component" value="Unassembled WGS sequence"/>
</dbReference>
<dbReference type="InterPro" id="IPR000483">
    <property type="entry name" value="Cys-rich_flank_reg_C"/>
</dbReference>
<keyword evidence="14" id="KW-0393">Immunoglobulin domain</keyword>
<dbReference type="eggNOG" id="KOG4194">
    <property type="taxonomic scope" value="Eukaryota"/>
</dbReference>
<dbReference type="SMART" id="SM00408">
    <property type="entry name" value="IGc2"/>
    <property type="match status" value="3"/>
</dbReference>